<dbReference type="EMBL" id="CP029803">
    <property type="protein sequence ID" value="AWT59822.1"/>
    <property type="molecule type" value="Genomic_DNA"/>
</dbReference>
<dbReference type="PANTHER" id="PTHR30290">
    <property type="entry name" value="PERIPLASMIC BINDING COMPONENT OF ABC TRANSPORTER"/>
    <property type="match status" value="1"/>
</dbReference>
<evidence type="ECO:0000256" key="2">
    <source>
        <dbReference type="ARBA" id="ARBA00005695"/>
    </source>
</evidence>
<dbReference type="PIRSF" id="PIRSF002741">
    <property type="entry name" value="MppA"/>
    <property type="match status" value="1"/>
</dbReference>
<dbReference type="InterPro" id="IPR030678">
    <property type="entry name" value="Peptide/Ni-bd"/>
</dbReference>
<dbReference type="Gene3D" id="3.40.190.10">
    <property type="entry name" value="Periplasmic binding protein-like II"/>
    <property type="match status" value="1"/>
</dbReference>
<dbReference type="GO" id="GO:0015833">
    <property type="term" value="P:peptide transport"/>
    <property type="evidence" value="ECO:0007669"/>
    <property type="project" value="TreeGrafter"/>
</dbReference>
<dbReference type="GO" id="GO:0043190">
    <property type="term" value="C:ATP-binding cassette (ABC) transporter complex"/>
    <property type="evidence" value="ECO:0007669"/>
    <property type="project" value="InterPro"/>
</dbReference>
<comment type="similarity">
    <text evidence="2">Belongs to the bacterial solute-binding protein 5 family.</text>
</comment>
<evidence type="ECO:0000259" key="5">
    <source>
        <dbReference type="Pfam" id="PF00496"/>
    </source>
</evidence>
<dbReference type="Pfam" id="PF00496">
    <property type="entry name" value="SBP_bac_5"/>
    <property type="match status" value="1"/>
</dbReference>
<dbReference type="InterPro" id="IPR039424">
    <property type="entry name" value="SBP_5"/>
</dbReference>
<proteinExistence type="inferred from homology"/>
<keyword evidence="3" id="KW-0813">Transport</keyword>
<dbReference type="AlphaFoldDB" id="A0A2Z4APV7"/>
<dbReference type="PROSITE" id="PS51257">
    <property type="entry name" value="PROKAR_LIPOPROTEIN"/>
    <property type="match status" value="1"/>
</dbReference>
<protein>
    <submittedName>
        <fullName evidence="6">Periplasmic oligopeptide-binding protein</fullName>
    </submittedName>
</protein>
<feature type="domain" description="Solute-binding protein family 5" evidence="5">
    <location>
        <begin position="85"/>
        <end position="466"/>
    </location>
</feature>
<evidence type="ECO:0000256" key="4">
    <source>
        <dbReference type="ARBA" id="ARBA00022729"/>
    </source>
</evidence>
<dbReference type="KEGG" id="mtar:DF168_01017"/>
<dbReference type="GO" id="GO:1904680">
    <property type="term" value="F:peptide transmembrane transporter activity"/>
    <property type="evidence" value="ECO:0007669"/>
    <property type="project" value="TreeGrafter"/>
</dbReference>
<accession>A0A2Z4APV7</accession>
<dbReference type="FunFam" id="3.90.76.10:FF:000001">
    <property type="entry name" value="Oligopeptide ABC transporter substrate-binding protein"/>
    <property type="match status" value="1"/>
</dbReference>
<dbReference type="FunFam" id="3.10.105.10:FF:000001">
    <property type="entry name" value="Oligopeptide ABC transporter, oligopeptide-binding protein"/>
    <property type="match status" value="1"/>
</dbReference>
<keyword evidence="4" id="KW-0732">Signal</keyword>
<organism evidence="6 7">
    <name type="scientific">Candidatus Moanibacter tarae</name>
    <dbReference type="NCBI Taxonomy" id="2200854"/>
    <lineage>
        <taxon>Bacteria</taxon>
        <taxon>Pseudomonadati</taxon>
        <taxon>Verrucomicrobiota</taxon>
        <taxon>Opitutia</taxon>
        <taxon>Puniceicoccales</taxon>
        <taxon>Puniceicoccales incertae sedis</taxon>
        <taxon>Candidatus Moanibacter</taxon>
    </lineage>
</organism>
<comment type="subcellular location">
    <subcellularLocation>
        <location evidence="1">Cell envelope</location>
    </subcellularLocation>
</comment>
<dbReference type="CDD" id="cd08504">
    <property type="entry name" value="PBP2_OppA"/>
    <property type="match status" value="1"/>
</dbReference>
<dbReference type="InterPro" id="IPR000914">
    <property type="entry name" value="SBP_5_dom"/>
</dbReference>
<dbReference type="SUPFAM" id="SSF53850">
    <property type="entry name" value="Periplasmic binding protein-like II"/>
    <property type="match status" value="1"/>
</dbReference>
<name>A0A2Z4APV7_9BACT</name>
<dbReference type="Gene3D" id="3.10.105.10">
    <property type="entry name" value="Dipeptide-binding Protein, Domain 3"/>
    <property type="match status" value="1"/>
</dbReference>
<dbReference type="Proteomes" id="UP000247465">
    <property type="component" value="Chromosome"/>
</dbReference>
<sequence length="548" mass="63247">MIGKTQWCKTVLLSFPALVPLFFFTGCKDRLTPVELANREQILLIGNGTDPEDLDPQVTTGLPEHHIHMALFEGLVNTHPEDLSPIPGVAERWEVSEDGRCYTFYLKRDAKWSNGDAVTSNDFIFSYRRMLTPEFGAEYAYMFYVVDNAEKYHRGELEDFALVGFEALDPHRLVVRLKTPTPYFLSLINHNSWYPVHEKTVLKYGKMSQRGSRWTRPGNHVGNGPFSLKEWNVSDVVVVKKNPFYWDAERVALNGIRFYAIENAITEERNFQAGQLHLTGTVNLNSIERLRRERSQYLELHGWLGTYYYILNTDNPPLNDPRVRRALNMAIDRMAIVESITRGGQIPAYFFTPPNTAGYTSRIRLTEDLDLARRFLDEAGYPEGKGFPLLRLLYNTSEAHRPIAEAIQDMWKKHLNIEVTLENQEWKVYLQSRSDGEFTIARAGWIGDYNDPNTFLDLFTSSSGNNHTGWSNPLYDNLIAKAGKTLDMEERYEYFQQAEAILINELPVIPIYFYVRTFLKQPSVQNWHPNILDQHPYKFVYLIAGDGS</sequence>
<evidence type="ECO:0000313" key="6">
    <source>
        <dbReference type="EMBL" id="AWT59822.1"/>
    </source>
</evidence>
<evidence type="ECO:0000256" key="1">
    <source>
        <dbReference type="ARBA" id="ARBA00004196"/>
    </source>
</evidence>
<gene>
    <name evidence="6" type="primary">oppA</name>
    <name evidence="6" type="ORF">DF168_01017</name>
</gene>
<dbReference type="PANTHER" id="PTHR30290:SF10">
    <property type="entry name" value="PERIPLASMIC OLIGOPEPTIDE-BINDING PROTEIN-RELATED"/>
    <property type="match status" value="1"/>
</dbReference>
<dbReference type="Gene3D" id="3.90.76.10">
    <property type="entry name" value="Dipeptide-binding Protein, Domain 1"/>
    <property type="match status" value="1"/>
</dbReference>
<evidence type="ECO:0000313" key="7">
    <source>
        <dbReference type="Proteomes" id="UP000247465"/>
    </source>
</evidence>
<evidence type="ECO:0000256" key="3">
    <source>
        <dbReference type="ARBA" id="ARBA00022448"/>
    </source>
</evidence>
<reference evidence="6 7" key="1">
    <citation type="submission" date="2018-06" db="EMBL/GenBank/DDBJ databases">
        <title>Draft Genome Sequence of a Novel Marine Bacterium Related to the Verrucomicrobia.</title>
        <authorList>
            <person name="Vosseberg J."/>
            <person name="Martijn J."/>
            <person name="Ettema T.J.G."/>
        </authorList>
    </citation>
    <scope>NUCLEOTIDE SEQUENCE [LARGE SCALE GENOMIC DNA]</scope>
    <source>
        <strain evidence="6">TARA_B100001123</strain>
    </source>
</reference>
<dbReference type="GO" id="GO:0030288">
    <property type="term" value="C:outer membrane-bounded periplasmic space"/>
    <property type="evidence" value="ECO:0007669"/>
    <property type="project" value="UniProtKB-ARBA"/>
</dbReference>